<dbReference type="FunFam" id="1.10.20.10:FF:000038">
    <property type="entry name" value="dr1-associated corepressor homolog"/>
    <property type="match status" value="1"/>
</dbReference>
<dbReference type="Pfam" id="PF00808">
    <property type="entry name" value="CBFD_NFYB_HMF"/>
    <property type="match status" value="1"/>
</dbReference>
<feature type="region of interest" description="Disordered" evidence="3">
    <location>
        <begin position="169"/>
        <end position="193"/>
    </location>
</feature>
<evidence type="ECO:0000259" key="4">
    <source>
        <dbReference type="Pfam" id="PF00808"/>
    </source>
</evidence>
<dbReference type="Proteomes" id="UP000729402">
    <property type="component" value="Unassembled WGS sequence"/>
</dbReference>
<reference evidence="5" key="2">
    <citation type="submission" date="2021-02" db="EMBL/GenBank/DDBJ databases">
        <authorList>
            <person name="Kimball J.A."/>
            <person name="Haas M.W."/>
            <person name="Macchietto M."/>
            <person name="Kono T."/>
            <person name="Duquette J."/>
            <person name="Shao M."/>
        </authorList>
    </citation>
    <scope>NUCLEOTIDE SEQUENCE</scope>
    <source>
        <tissue evidence="5">Fresh leaf tissue</tissue>
    </source>
</reference>
<feature type="domain" description="Transcription factor CBF/NF-Y/archaeal histone" evidence="4">
    <location>
        <begin position="83"/>
        <end position="146"/>
    </location>
</feature>
<proteinExistence type="predicted"/>
<dbReference type="InterPro" id="IPR050568">
    <property type="entry name" value="Transcr_DNA_Rep_Reg"/>
</dbReference>
<keyword evidence="6" id="KW-1185">Reference proteome</keyword>
<dbReference type="GO" id="GO:0016251">
    <property type="term" value="F:RNA polymerase II general transcription initiation factor activity"/>
    <property type="evidence" value="ECO:0007669"/>
    <property type="project" value="TreeGrafter"/>
</dbReference>
<feature type="compositionally biased region" description="Basic residues" evidence="3">
    <location>
        <begin position="58"/>
        <end position="78"/>
    </location>
</feature>
<organism evidence="5 6">
    <name type="scientific">Zizania palustris</name>
    <name type="common">Northern wild rice</name>
    <dbReference type="NCBI Taxonomy" id="103762"/>
    <lineage>
        <taxon>Eukaryota</taxon>
        <taxon>Viridiplantae</taxon>
        <taxon>Streptophyta</taxon>
        <taxon>Embryophyta</taxon>
        <taxon>Tracheophyta</taxon>
        <taxon>Spermatophyta</taxon>
        <taxon>Magnoliopsida</taxon>
        <taxon>Liliopsida</taxon>
        <taxon>Poales</taxon>
        <taxon>Poaceae</taxon>
        <taxon>BOP clade</taxon>
        <taxon>Oryzoideae</taxon>
        <taxon>Oryzeae</taxon>
        <taxon>Zizaniinae</taxon>
        <taxon>Zizania</taxon>
    </lineage>
</organism>
<comment type="subcellular location">
    <subcellularLocation>
        <location evidence="1">Nucleus</location>
    </subcellularLocation>
</comment>
<dbReference type="CDD" id="cd22906">
    <property type="entry name" value="HFD_DRAP1"/>
    <property type="match status" value="1"/>
</dbReference>
<accession>A0A8J5WLF7</accession>
<feature type="compositionally biased region" description="Basic and acidic residues" evidence="3">
    <location>
        <begin position="46"/>
        <end position="57"/>
    </location>
</feature>
<feature type="region of interest" description="Disordered" evidence="3">
    <location>
        <begin position="233"/>
        <end position="260"/>
    </location>
</feature>
<dbReference type="GO" id="GO:0005634">
    <property type="term" value="C:nucleus"/>
    <property type="evidence" value="ECO:0007669"/>
    <property type="project" value="UniProtKB-SubCell"/>
</dbReference>
<reference evidence="5" key="1">
    <citation type="journal article" date="2021" name="bioRxiv">
        <title>Whole Genome Assembly and Annotation of Northern Wild Rice, Zizania palustris L., Supports a Whole Genome Duplication in the Zizania Genus.</title>
        <authorList>
            <person name="Haas M."/>
            <person name="Kono T."/>
            <person name="Macchietto M."/>
            <person name="Millas R."/>
            <person name="McGilp L."/>
            <person name="Shao M."/>
            <person name="Duquette J."/>
            <person name="Hirsch C.N."/>
            <person name="Kimball J."/>
        </authorList>
    </citation>
    <scope>NUCLEOTIDE SEQUENCE</scope>
    <source>
        <tissue evidence="5">Fresh leaf tissue</tissue>
    </source>
</reference>
<dbReference type="InterPro" id="IPR003958">
    <property type="entry name" value="CBFA_NFYB_domain"/>
</dbReference>
<protein>
    <recommendedName>
        <fullName evidence="4">Transcription factor CBF/NF-Y/archaeal histone domain-containing protein</fullName>
    </recommendedName>
</protein>
<keyword evidence="2" id="KW-0539">Nucleus</keyword>
<evidence type="ECO:0000256" key="1">
    <source>
        <dbReference type="ARBA" id="ARBA00004123"/>
    </source>
</evidence>
<dbReference type="OrthoDB" id="653904at2759"/>
<evidence type="ECO:0000256" key="2">
    <source>
        <dbReference type="ARBA" id="ARBA00023242"/>
    </source>
</evidence>
<dbReference type="GO" id="GO:0001046">
    <property type="term" value="F:core promoter sequence-specific DNA binding"/>
    <property type="evidence" value="ECO:0007669"/>
    <property type="project" value="TreeGrafter"/>
</dbReference>
<sequence>MGQPYSARFLLTQEKVSSASGRVHCKLVEAKTNAPLKKISRKKRKREEEVHCDSVEPRRRRRRRRRPAATRRKTKMRKKLGTRFPAARIKKIMQADEDVGKIALAVPVLVSRALELFLQDLIDRTYEITLQSGAKTLNSFHLKQCVRRYSSFDFLTEVVNKVPDLGGSDSCGDDRALPRRRKALSNGSDQENEESRSSKMVYFIAHHISFHDGRVGNRIISFAGHKKFKYQSQRAWERPRSRAGTTAHQEKGSWLRTIRG</sequence>
<evidence type="ECO:0000313" key="6">
    <source>
        <dbReference type="Proteomes" id="UP000729402"/>
    </source>
</evidence>
<evidence type="ECO:0000256" key="3">
    <source>
        <dbReference type="SAM" id="MobiDB-lite"/>
    </source>
</evidence>
<dbReference type="PANTHER" id="PTHR10252">
    <property type="entry name" value="HISTONE-LIKE TRANSCRIPTION FACTOR CCAAT-RELATED"/>
    <property type="match status" value="1"/>
</dbReference>
<name>A0A8J5WLF7_ZIZPA</name>
<dbReference type="AlphaFoldDB" id="A0A8J5WLF7"/>
<dbReference type="PANTHER" id="PTHR10252:SF5">
    <property type="entry name" value="DR1-ASSOCIATED COREPRESSOR"/>
    <property type="match status" value="1"/>
</dbReference>
<dbReference type="EMBL" id="JAAALK010000081">
    <property type="protein sequence ID" value="KAG8090696.1"/>
    <property type="molecule type" value="Genomic_DNA"/>
</dbReference>
<comment type="caution">
    <text evidence="5">The sequence shown here is derived from an EMBL/GenBank/DDBJ whole genome shotgun (WGS) entry which is preliminary data.</text>
</comment>
<gene>
    <name evidence="5" type="ORF">GUJ93_ZPchr0011g28610</name>
</gene>
<feature type="region of interest" description="Disordered" evidence="3">
    <location>
        <begin position="39"/>
        <end position="78"/>
    </location>
</feature>
<evidence type="ECO:0000313" key="5">
    <source>
        <dbReference type="EMBL" id="KAG8090696.1"/>
    </source>
</evidence>